<evidence type="ECO:0000256" key="1">
    <source>
        <dbReference type="ARBA" id="ARBA00022578"/>
    </source>
</evidence>
<evidence type="ECO:0000259" key="4">
    <source>
        <dbReference type="Pfam" id="PF10551"/>
    </source>
</evidence>
<dbReference type="PROSITE" id="PS01007">
    <property type="entry name" value="TRANSPOSASE_MUTATOR"/>
    <property type="match status" value="1"/>
</dbReference>
<evidence type="ECO:0000256" key="2">
    <source>
        <dbReference type="ARBA" id="ARBA00023125"/>
    </source>
</evidence>
<accession>A0ABD3CVV6</accession>
<evidence type="ECO:0000313" key="5">
    <source>
        <dbReference type="EMBL" id="KAL3633264.1"/>
    </source>
</evidence>
<protein>
    <recommendedName>
        <fullName evidence="4">MULE transposase domain-containing protein</fullName>
    </recommendedName>
</protein>
<keyword evidence="1" id="KW-0815">Transposition</keyword>
<evidence type="ECO:0000256" key="3">
    <source>
        <dbReference type="ARBA" id="ARBA00023172"/>
    </source>
</evidence>
<gene>
    <name evidence="5" type="ORF">CASFOL_022791</name>
</gene>
<name>A0ABD3CVV6_9LAMI</name>
<dbReference type="GO" id="GO:0032196">
    <property type="term" value="P:transposition"/>
    <property type="evidence" value="ECO:0007669"/>
    <property type="project" value="UniProtKB-KW"/>
</dbReference>
<dbReference type="PANTHER" id="PTHR47718">
    <property type="entry name" value="OS01G0519700 PROTEIN"/>
    <property type="match status" value="1"/>
</dbReference>
<comment type="caution">
    <text evidence="5">The sequence shown here is derived from an EMBL/GenBank/DDBJ whole genome shotgun (WGS) entry which is preliminary data.</text>
</comment>
<dbReference type="InterPro" id="IPR001207">
    <property type="entry name" value="Transposase_mutator"/>
</dbReference>
<dbReference type="InterPro" id="IPR018289">
    <property type="entry name" value="MULE_transposase_dom"/>
</dbReference>
<keyword evidence="6" id="KW-1185">Reference proteome</keyword>
<keyword evidence="2" id="KW-0238">DNA-binding</keyword>
<dbReference type="Proteomes" id="UP001632038">
    <property type="component" value="Unassembled WGS sequence"/>
</dbReference>
<feature type="domain" description="MULE transposase" evidence="4">
    <location>
        <begin position="215"/>
        <end position="307"/>
    </location>
</feature>
<dbReference type="GO" id="GO:0003677">
    <property type="term" value="F:DNA binding"/>
    <property type="evidence" value="ECO:0007669"/>
    <property type="project" value="UniProtKB-KW"/>
</dbReference>
<organism evidence="5 6">
    <name type="scientific">Castilleja foliolosa</name>
    <dbReference type="NCBI Taxonomy" id="1961234"/>
    <lineage>
        <taxon>Eukaryota</taxon>
        <taxon>Viridiplantae</taxon>
        <taxon>Streptophyta</taxon>
        <taxon>Embryophyta</taxon>
        <taxon>Tracheophyta</taxon>
        <taxon>Spermatophyta</taxon>
        <taxon>Magnoliopsida</taxon>
        <taxon>eudicotyledons</taxon>
        <taxon>Gunneridae</taxon>
        <taxon>Pentapetalae</taxon>
        <taxon>asterids</taxon>
        <taxon>lamiids</taxon>
        <taxon>Lamiales</taxon>
        <taxon>Orobanchaceae</taxon>
        <taxon>Pedicularideae</taxon>
        <taxon>Castillejinae</taxon>
        <taxon>Castilleja</taxon>
    </lineage>
</organism>
<sequence length="484" mass="55368">MEVSATDPHSISTPLCHEDKGIHSDDHAIRHVDCEIGSTPNSTMEVPATDPPSTPTPICHAGEGIQVDGDAMHNADDETGSTPTQIQVKVKIVISPGNNQYYVPTCDPLLKPYVNQHFSFVEDGIEFYRRYAASCGFDIRLGTTRRARDLSITNKYIYCSREGCDAQMILNNLFNKRELSNAFFFEYDTDDKDHLTRLFWADPISRRNYAAFGDVVSFDATYSTNRYNLIFAPFTGLDNHRRIVTFGSGLLSKEDTDSYAWLLGKFKECMGRTPLMIITDQDPGMKNAIERVLPSTRHRYCMWHIDKKITERVPHCKNPDSSFRKKINEVIWSDVLEPVEFEKAWGDVITEFALNNHIWLGKIFEVRYKWIPAYFRDDPLSGLFRTTSASESVNSFFDRFLNRCSNLVEFFMQYDTALAAQRHAQDQLNSETTISIPTMKTPLPFERHALVMIYTKKIFFEVQDAIADACFTCRILSIFDDGLS</sequence>
<dbReference type="EMBL" id="JAVIJP010000030">
    <property type="protein sequence ID" value="KAL3633264.1"/>
    <property type="molecule type" value="Genomic_DNA"/>
</dbReference>
<proteinExistence type="predicted"/>
<dbReference type="AlphaFoldDB" id="A0ABD3CVV6"/>
<evidence type="ECO:0000313" key="6">
    <source>
        <dbReference type="Proteomes" id="UP001632038"/>
    </source>
</evidence>
<dbReference type="PANTHER" id="PTHR47718:SF18">
    <property type="entry name" value="PROTEIN FAR1-RELATED SEQUENCE 5-LIKE"/>
    <property type="match status" value="1"/>
</dbReference>
<reference evidence="6" key="1">
    <citation type="journal article" date="2024" name="IScience">
        <title>Strigolactones Initiate the Formation of Haustorium-like Structures in Castilleja.</title>
        <authorList>
            <person name="Buerger M."/>
            <person name="Peterson D."/>
            <person name="Chory J."/>
        </authorList>
    </citation>
    <scope>NUCLEOTIDE SEQUENCE [LARGE SCALE GENOMIC DNA]</scope>
</reference>
<keyword evidence="3" id="KW-0233">DNA recombination</keyword>
<dbReference type="Pfam" id="PF10551">
    <property type="entry name" value="MULE"/>
    <property type="match status" value="1"/>
</dbReference>
<dbReference type="GO" id="GO:0006310">
    <property type="term" value="P:DNA recombination"/>
    <property type="evidence" value="ECO:0007669"/>
    <property type="project" value="UniProtKB-KW"/>
</dbReference>